<dbReference type="AlphaFoldDB" id="A0A8T0G8H6"/>
<feature type="region of interest" description="Disordered" evidence="1">
    <location>
        <begin position="458"/>
        <end position="496"/>
    </location>
</feature>
<feature type="region of interest" description="Disordered" evidence="1">
    <location>
        <begin position="789"/>
        <end position="812"/>
    </location>
</feature>
<evidence type="ECO:0000256" key="1">
    <source>
        <dbReference type="SAM" id="MobiDB-lite"/>
    </source>
</evidence>
<feature type="compositionally biased region" description="Polar residues" evidence="1">
    <location>
        <begin position="398"/>
        <end position="419"/>
    </location>
</feature>
<dbReference type="PANTHER" id="PTHR21726:SF61">
    <property type="entry name" value="DNAA INITIATOR-ASSOCIATING PROTEIN"/>
    <property type="match status" value="1"/>
</dbReference>
<feature type="compositionally biased region" description="Polar residues" evidence="1">
    <location>
        <begin position="641"/>
        <end position="651"/>
    </location>
</feature>
<dbReference type="Pfam" id="PF14309">
    <property type="entry name" value="DUF4378"/>
    <property type="match status" value="1"/>
</dbReference>
<feature type="compositionally biased region" description="Basic and acidic residues" evidence="1">
    <location>
        <begin position="357"/>
        <end position="368"/>
    </location>
</feature>
<feature type="compositionally biased region" description="Basic and acidic residues" evidence="1">
    <location>
        <begin position="743"/>
        <end position="755"/>
    </location>
</feature>
<sequence length="1228" mass="136185">MRVMDELSESTHRWTPSFPHAGSQSPRVGGCVGKFYQLFDWNLTKRFPSTKRIVSDRPNQDAFYARRDVRFTERATTTNSKLPLREREDAVSPLTKTPILLHSTSSPASVKSDDTSKRVPGVVARLMGLESLPGRTYVSSPKSGTSLALPTIPTESPPREQLGHPPVLLQELLRQEFQQSKKSLKDKFPAFTKLGAVTQKTSPSAHSEEHVQRYGNSRAQRPVSRSEKIAVSFTPEEGKTITKLQPFLARLHTGAPPHQPSSSQTFSSPVLSPSMIRGKDTVRLLEAAVKTLEPIMQPSPRRKYSLNIRDPHRDAQSESSGVSSRSERRALTGSRGGGLASSSSRSFRSPSTSRTWSVKDDRALRSGHDSISPGSRSSRARHEPGRQVQASRTRREMNSVTSSRSVSPLQSHRSRASTTKRVEDSPRVTLGTHEASIRGFKTDLRNQIDSPSEKKLEVVAQDHHPQSVEVDVGPERLPLTPSPDHANTSAKVDSPEPCNLDQNAEVLQADISQTSPSVSKTVPEKSSSGAFRAIRFRNRSGKQEKDVGGQGNRVFPSDKSPVEKPVGLPSTQEAKAAGAAFSYTLLFSRKQGDKKEGNDKVEALVVKRTDSTFVRSLLKRTSKYSKRVNVEVEKKEFEESLGNQESSSQEPALSPTHKQFEKTKGPSFVQARYRSIDDVFPELPMEEKDGCGASPDLGKTIRAVEEKFLGFGAQGDVNCQSIERMFGKGFSRTLYAETTAPEKSSKIPEEFRTEPSEVPGTFPNSPSTKDEGSCFSSRNQLNLQEMFEVVSGERSQDSTGRRRSFSLSEPRERVLHDEEVGAESDTCSTSAGIAERVENERFTAAAECSEDAMTPPALKEFEEKLVHAGWSEDAMTPPALKKFEEKLVQAGWSEDAMTPPALKKFEEKLVHAGWIEDAMTPPALKKFEEKLAQGFSDSDDSHVPCGDECGQPSPVSVLQCPFLEEAPRTPDASSAELQQTDEPLNDIDIDITEPSVLTEDEEQTQEAEENTATSNILEVALPETIETDMIEQAILQISAIRNIDVRTIGIEAPAIAPPSPQQEQDYIREVLDAANLLSGELRHSHSPFNRSLFDRLESGTGILRSDRKLLFDSVNEVMVLEPWLRTSPFYVDLPMFPDLHLNSKFRQPISGEPLVMEVHRMFSHWRDIAGNELDDLIDYDMNVPEGRWLNFSYEVSDIALLIERALLKGMITDVVDDLTSISETRALR</sequence>
<feature type="region of interest" description="Disordered" evidence="1">
    <location>
        <begin position="251"/>
        <end position="274"/>
    </location>
</feature>
<name>A0A8T0G8H6_CERPU</name>
<feature type="domain" description="DUF3741" evidence="3">
    <location>
        <begin position="112"/>
        <end position="133"/>
    </location>
</feature>
<evidence type="ECO:0000259" key="3">
    <source>
        <dbReference type="Pfam" id="PF14383"/>
    </source>
</evidence>
<feature type="region of interest" description="Disordered" evidence="1">
    <location>
        <begin position="738"/>
        <end position="775"/>
    </location>
</feature>
<feature type="region of interest" description="Disordered" evidence="1">
    <location>
        <begin position="538"/>
        <end position="565"/>
    </location>
</feature>
<feature type="compositionally biased region" description="Polar residues" evidence="1">
    <location>
        <begin position="260"/>
        <end position="271"/>
    </location>
</feature>
<feature type="domain" description="DUF4378" evidence="2">
    <location>
        <begin position="1065"/>
        <end position="1212"/>
    </location>
</feature>
<comment type="caution">
    <text evidence="4">The sequence shown here is derived from an EMBL/GenBank/DDBJ whole genome shotgun (WGS) entry which is preliminary data.</text>
</comment>
<organism evidence="4 5">
    <name type="scientific">Ceratodon purpureus</name>
    <name type="common">Fire moss</name>
    <name type="synonym">Dicranum purpureum</name>
    <dbReference type="NCBI Taxonomy" id="3225"/>
    <lineage>
        <taxon>Eukaryota</taxon>
        <taxon>Viridiplantae</taxon>
        <taxon>Streptophyta</taxon>
        <taxon>Embryophyta</taxon>
        <taxon>Bryophyta</taxon>
        <taxon>Bryophytina</taxon>
        <taxon>Bryopsida</taxon>
        <taxon>Dicranidae</taxon>
        <taxon>Pseudoditrichales</taxon>
        <taxon>Ditrichaceae</taxon>
        <taxon>Ceratodon</taxon>
    </lineage>
</organism>
<feature type="region of interest" description="Disordered" evidence="1">
    <location>
        <begin position="296"/>
        <end position="436"/>
    </location>
</feature>
<feature type="region of interest" description="Disordered" evidence="1">
    <location>
        <begin position="1"/>
        <end position="25"/>
    </location>
</feature>
<accession>A0A8T0G8H6</accession>
<keyword evidence="5" id="KW-1185">Reference proteome</keyword>
<proteinExistence type="predicted"/>
<evidence type="ECO:0000313" key="5">
    <source>
        <dbReference type="Proteomes" id="UP000822688"/>
    </source>
</evidence>
<evidence type="ECO:0000313" key="4">
    <source>
        <dbReference type="EMBL" id="KAG0554757.1"/>
    </source>
</evidence>
<feature type="region of interest" description="Disordered" evidence="1">
    <location>
        <begin position="199"/>
        <end position="226"/>
    </location>
</feature>
<dbReference type="Pfam" id="PF14383">
    <property type="entry name" value="VARLMGL"/>
    <property type="match status" value="1"/>
</dbReference>
<feature type="region of interest" description="Disordered" evidence="1">
    <location>
        <begin position="635"/>
        <end position="666"/>
    </location>
</feature>
<feature type="compositionally biased region" description="Low complexity" evidence="1">
    <location>
        <begin position="340"/>
        <end position="354"/>
    </location>
</feature>
<protein>
    <submittedName>
        <fullName evidence="4">Uncharacterized protein</fullName>
    </submittedName>
</protein>
<dbReference type="InterPro" id="IPR025486">
    <property type="entry name" value="DUF4378"/>
</dbReference>
<evidence type="ECO:0000259" key="2">
    <source>
        <dbReference type="Pfam" id="PF14309"/>
    </source>
</evidence>
<dbReference type="PANTHER" id="PTHR21726">
    <property type="entry name" value="PHOSPHATIDYLINOSITOL N-ACETYLGLUCOSAMINYLTRANSFERASE SUBUNIT P DOWN SYNDROME CRITICAL REGION PROTEIN 5 -RELATED"/>
    <property type="match status" value="1"/>
</dbReference>
<feature type="region of interest" description="Disordered" evidence="1">
    <location>
        <begin position="967"/>
        <end position="987"/>
    </location>
</feature>
<dbReference type="EMBL" id="CM026433">
    <property type="protein sequence ID" value="KAG0554757.1"/>
    <property type="molecule type" value="Genomic_DNA"/>
</dbReference>
<feature type="compositionally biased region" description="Polar residues" evidence="1">
    <location>
        <begin position="971"/>
        <end position="982"/>
    </location>
</feature>
<gene>
    <name evidence="4" type="ORF">KC19_12G115900</name>
</gene>
<reference evidence="4" key="1">
    <citation type="submission" date="2020-06" db="EMBL/GenBank/DDBJ databases">
        <title>WGS assembly of Ceratodon purpureus strain R40.</title>
        <authorList>
            <person name="Carey S.B."/>
            <person name="Jenkins J."/>
            <person name="Shu S."/>
            <person name="Lovell J.T."/>
            <person name="Sreedasyam A."/>
            <person name="Maumus F."/>
            <person name="Tiley G.P."/>
            <person name="Fernandez-Pozo N."/>
            <person name="Barry K."/>
            <person name="Chen C."/>
            <person name="Wang M."/>
            <person name="Lipzen A."/>
            <person name="Daum C."/>
            <person name="Saski C.A."/>
            <person name="Payton A.C."/>
            <person name="Mcbreen J.C."/>
            <person name="Conrad R.E."/>
            <person name="Kollar L.M."/>
            <person name="Olsson S."/>
            <person name="Huttunen S."/>
            <person name="Landis J.B."/>
            <person name="Wickett N.J."/>
            <person name="Johnson M.G."/>
            <person name="Rensing S.A."/>
            <person name="Grimwood J."/>
            <person name="Schmutz J."/>
            <person name="Mcdaniel S.F."/>
        </authorList>
    </citation>
    <scope>NUCLEOTIDE SEQUENCE</scope>
    <source>
        <strain evidence="4">R40</strain>
    </source>
</reference>
<dbReference type="InterPro" id="IPR032795">
    <property type="entry name" value="DUF3741-assoc"/>
</dbReference>
<dbReference type="Proteomes" id="UP000822688">
    <property type="component" value="Chromosome 12"/>
</dbReference>